<feature type="zinc finger region" description="C3H1-type" evidence="5">
    <location>
        <begin position="153"/>
        <end position="181"/>
    </location>
</feature>
<dbReference type="PANTHER" id="PTHR12547:SF130">
    <property type="entry name" value="MRNA DECAY ACTIVATOR PROTEIN ZFP36"/>
    <property type="match status" value="1"/>
</dbReference>
<dbReference type="STRING" id="1676925.ENSPKIP00000020458"/>
<reference evidence="9" key="2">
    <citation type="submission" date="2025-09" db="UniProtKB">
        <authorList>
            <consortium name="Ensembl"/>
        </authorList>
    </citation>
    <scope>IDENTIFICATION</scope>
</reference>
<dbReference type="SUPFAM" id="SSF90229">
    <property type="entry name" value="CCCH zinc finger"/>
    <property type="match status" value="2"/>
</dbReference>
<dbReference type="GO" id="GO:0035925">
    <property type="term" value="F:mRNA 3'-UTR AU-rich region binding"/>
    <property type="evidence" value="ECO:0007669"/>
    <property type="project" value="UniProtKB-UniRule"/>
</dbReference>
<dbReference type="FunFam" id="4.10.1000.10:FF:000002">
    <property type="entry name" value="Zinc finger protein 36, C3H1 type-like 1"/>
    <property type="match status" value="1"/>
</dbReference>
<dbReference type="GO" id="GO:1900153">
    <property type="term" value="P:positive regulation of nuclear-transcribed mRNA catabolic process, deadenylation-dependent decay"/>
    <property type="evidence" value="ECO:0007669"/>
    <property type="project" value="UniProtKB-UniRule"/>
</dbReference>
<accession>A0A3B3RQA6</accession>
<proteinExistence type="predicted"/>
<dbReference type="InterPro" id="IPR000571">
    <property type="entry name" value="Znf_CCCH"/>
</dbReference>
<feature type="region of interest" description="Disordered" evidence="7">
    <location>
        <begin position="340"/>
        <end position="360"/>
    </location>
</feature>
<dbReference type="GO" id="GO:0005737">
    <property type="term" value="C:cytoplasm"/>
    <property type="evidence" value="ECO:0007669"/>
    <property type="project" value="UniProtKB-SubCell"/>
</dbReference>
<protein>
    <recommendedName>
        <fullName evidence="6">mRNA decay activator protein ZFP36</fullName>
    </recommendedName>
    <alternativeName>
        <fullName evidence="6">Zinc finger protein 36</fullName>
    </alternativeName>
</protein>
<keyword evidence="1 5" id="KW-0479">Metal-binding</keyword>
<evidence type="ECO:0000256" key="6">
    <source>
        <dbReference type="RuleBase" id="RU369014"/>
    </source>
</evidence>
<dbReference type="GO" id="GO:1990904">
    <property type="term" value="C:ribonucleoprotein complex"/>
    <property type="evidence" value="ECO:0007669"/>
    <property type="project" value="UniProtKB-KW"/>
</dbReference>
<dbReference type="Proteomes" id="UP000261540">
    <property type="component" value="Unplaced"/>
</dbReference>
<comment type="function">
    <text evidence="6">Zinc-finger RNA-binding protein that destabilizes several cytoplasmic AU-rich element (ARE)-containing mRNA transcripts by promoting their poly(A) tail removal or deadenylation, and hence provide a mechanism for attenuating protein synthesis. Acts as a 3'-untranslated region (UTR) ARE mRNA-binding adapter protein to communicate signaling events to the mRNA decay machinery. Functions by recruiting the CCR4-NOT deadenylase complex and probably other components of the cytoplasmic RNA decay machinery to the bound ARE-containing mRNAs, and hence promotes ARE-mediated mRNA deadenylation and decay processes. Binds to 3'-UTR ARE of numerous mRNAs.</text>
</comment>
<dbReference type="RefSeq" id="XP_023667886.1">
    <property type="nucleotide sequence ID" value="XM_023812118.2"/>
</dbReference>
<organism evidence="9 10">
    <name type="scientific">Paramormyrops kingsleyae</name>
    <dbReference type="NCBI Taxonomy" id="1676925"/>
    <lineage>
        <taxon>Eukaryota</taxon>
        <taxon>Metazoa</taxon>
        <taxon>Chordata</taxon>
        <taxon>Craniata</taxon>
        <taxon>Vertebrata</taxon>
        <taxon>Euteleostomi</taxon>
        <taxon>Actinopterygii</taxon>
        <taxon>Neopterygii</taxon>
        <taxon>Teleostei</taxon>
        <taxon>Osteoglossocephala</taxon>
        <taxon>Osteoglossomorpha</taxon>
        <taxon>Osteoglossiformes</taxon>
        <taxon>Mormyridae</taxon>
        <taxon>Paramormyrops</taxon>
    </lineage>
</organism>
<dbReference type="PROSITE" id="PS50103">
    <property type="entry name" value="ZF_C3H1"/>
    <property type="match status" value="2"/>
</dbReference>
<name>A0A3B3RQA6_9TELE</name>
<dbReference type="AlphaFoldDB" id="A0A3B3RQA6"/>
<evidence type="ECO:0000259" key="8">
    <source>
        <dbReference type="PROSITE" id="PS50103"/>
    </source>
</evidence>
<dbReference type="GeneID" id="111844037"/>
<keyword evidence="2 6" id="KW-0677">Repeat</keyword>
<feature type="domain" description="C3H1-type" evidence="8">
    <location>
        <begin position="191"/>
        <end position="219"/>
    </location>
</feature>
<keyword evidence="3 5" id="KW-0863">Zinc-finger</keyword>
<feature type="compositionally biased region" description="Low complexity" evidence="7">
    <location>
        <begin position="347"/>
        <end position="359"/>
    </location>
</feature>
<keyword evidence="6" id="KW-0963">Cytoplasm</keyword>
<dbReference type="Gene3D" id="4.10.1000.10">
    <property type="entry name" value="Zinc finger, CCCH-type"/>
    <property type="match status" value="2"/>
</dbReference>
<dbReference type="GO" id="GO:0061158">
    <property type="term" value="P:3'-UTR-mediated mRNA destabilization"/>
    <property type="evidence" value="ECO:0007669"/>
    <property type="project" value="UniProtKB-UniRule"/>
</dbReference>
<dbReference type="InterPro" id="IPR036855">
    <property type="entry name" value="Znf_CCCH_sf"/>
</dbReference>
<evidence type="ECO:0000256" key="2">
    <source>
        <dbReference type="ARBA" id="ARBA00022737"/>
    </source>
</evidence>
<evidence type="ECO:0000256" key="7">
    <source>
        <dbReference type="SAM" id="MobiDB-lite"/>
    </source>
</evidence>
<dbReference type="FunFam" id="4.10.1000.10:FF:000001">
    <property type="entry name" value="zinc finger CCCH domain-containing protein 15-like"/>
    <property type="match status" value="1"/>
</dbReference>
<dbReference type="SMART" id="SM00356">
    <property type="entry name" value="ZnF_C3H1"/>
    <property type="match status" value="2"/>
</dbReference>
<feature type="domain" description="C3H1-type" evidence="8">
    <location>
        <begin position="153"/>
        <end position="181"/>
    </location>
</feature>
<dbReference type="GO" id="GO:0005634">
    <property type="term" value="C:nucleus"/>
    <property type="evidence" value="ECO:0007669"/>
    <property type="project" value="UniProtKB-SubCell"/>
</dbReference>
<sequence length="373" mass="41601">MPSNFLTPFVELDDEFSKNFHSLDVTGGTIYANQKQHTVGFQRSHSVCPGTLFNKINSSSTEMVNKTVCWPIHYRSQDWNQDQQQKLPRSSISHIPFRVDRSVSMIEGSHVRIGVGEHEQAVMQSLTPPDFNTSTNSLSSPKSPSPTSPLSTRYKTELCRTYEESGTCKYDTKCQFAHGIEELRGLNRHPKYKTEPCRTFHTIGFCPYGSRCHFIHNADEQLHQLRERLPILLNGFQSVQQHVTSSKASLLSFLSSPGTPELLSPAFSEYLELGTIKNNYPLSTELGSDQLASPCFNAITDLTGHTNYTLKTSGQNHSFNSFLLSERPLLQRTISADSLSDPDGYASSGSLSGSESPSLEGKRLPIFSRLSIL</sequence>
<evidence type="ECO:0000313" key="10">
    <source>
        <dbReference type="Proteomes" id="UP000261540"/>
    </source>
</evidence>
<dbReference type="Ensembl" id="ENSPKIT00000001075.1">
    <property type="protein sequence ID" value="ENSPKIP00000020458.1"/>
    <property type="gene ID" value="ENSPKIG00000005232.1"/>
</dbReference>
<comment type="subcellular location">
    <subcellularLocation>
        <location evidence="6">Nucleus</location>
    </subcellularLocation>
    <subcellularLocation>
        <location evidence="6">Cytoplasm</location>
    </subcellularLocation>
</comment>
<keyword evidence="10" id="KW-1185">Reference proteome</keyword>
<dbReference type="InterPro" id="IPR045877">
    <property type="entry name" value="ZFP36-like"/>
</dbReference>
<reference evidence="9" key="1">
    <citation type="submission" date="2025-08" db="UniProtKB">
        <authorList>
            <consortium name="Ensembl"/>
        </authorList>
    </citation>
    <scope>IDENTIFICATION</scope>
</reference>
<dbReference type="GO" id="GO:0008270">
    <property type="term" value="F:zinc ion binding"/>
    <property type="evidence" value="ECO:0007669"/>
    <property type="project" value="UniProtKB-KW"/>
</dbReference>
<feature type="compositionally biased region" description="Low complexity" evidence="7">
    <location>
        <begin position="132"/>
        <end position="142"/>
    </location>
</feature>
<evidence type="ECO:0000256" key="4">
    <source>
        <dbReference type="ARBA" id="ARBA00022833"/>
    </source>
</evidence>
<dbReference type="KEGG" id="pki:111844037"/>
<keyword evidence="6" id="KW-0687">Ribonucleoprotein</keyword>
<keyword evidence="6" id="KW-0539">Nucleus</keyword>
<evidence type="ECO:0000313" key="9">
    <source>
        <dbReference type="Ensembl" id="ENSPKIP00000020458.1"/>
    </source>
</evidence>
<keyword evidence="4 5" id="KW-0862">Zinc</keyword>
<dbReference type="GeneTree" id="ENSGT00940000161584"/>
<feature type="zinc finger region" description="C3H1-type" evidence="5">
    <location>
        <begin position="191"/>
        <end position="219"/>
    </location>
</feature>
<dbReference type="Pfam" id="PF00642">
    <property type="entry name" value="zf-CCCH"/>
    <property type="match status" value="2"/>
</dbReference>
<evidence type="ECO:0000256" key="1">
    <source>
        <dbReference type="ARBA" id="ARBA00022723"/>
    </source>
</evidence>
<dbReference type="OrthoDB" id="410307at2759"/>
<comment type="subunit">
    <text evidence="6">Associates with the cytoplasmic CCR4-NOT deadenylase complex to trigger ARE-containing mRNA deadenylation and decay processes.</text>
</comment>
<evidence type="ECO:0000256" key="5">
    <source>
        <dbReference type="PROSITE-ProRule" id="PRU00723"/>
    </source>
</evidence>
<feature type="region of interest" description="Disordered" evidence="7">
    <location>
        <begin position="126"/>
        <end position="152"/>
    </location>
</feature>
<evidence type="ECO:0000256" key="3">
    <source>
        <dbReference type="ARBA" id="ARBA00022771"/>
    </source>
</evidence>
<dbReference type="PANTHER" id="PTHR12547">
    <property type="entry name" value="CCCH ZINC FINGER/TIS11-RELATED"/>
    <property type="match status" value="1"/>
</dbReference>